<dbReference type="InterPro" id="IPR007067">
    <property type="entry name" value="Tail_sheath"/>
</dbReference>
<dbReference type="PIRSF" id="PIRSF007349">
    <property type="entry name" value="Tsp_L"/>
    <property type="match status" value="1"/>
</dbReference>
<dbReference type="InterPro" id="IPR020287">
    <property type="entry name" value="Tail_sheath_C"/>
</dbReference>
<evidence type="ECO:0000259" key="2">
    <source>
        <dbReference type="Pfam" id="PF04984"/>
    </source>
</evidence>
<sequence>MAVSFNQIPSSIRVPLCYVEFDNSGALTSTPVMEWRLLLVGQAAADCEGPLLTPTLITSADQAAKLWGQGSMLASMFRYAKRQGGILETWGLAVPDPEAAVAAGGDVTLSGSCSASGVISLYIGGERVRALAQAGEALTVTAARLAATINENGELPVTASTAEDQLGVIKLTCRWKGATGNDIDLQINYGTDDALPQGLRVACGSMSGGAGDPDMAAIVAALGDTWWKAMSCPYLRKAERDILEEWLDAQFGPLRQQECQVFGAFRGTLAEASAYGNAGNSELVSVLAIGAMPSSPWDAAAAYAMRAATSLADDPARPLQTLELTGLKTPRREDRWNMEERNILLYDGMATFMVASDDTVQIEREVTMYQKNSWGMADPSYLDVQTPATLGYWRYAVRSRILQKYSRHKLADDGTRYGPGQAIVTPSVIRAELIALLGEMEEKGLLENLEAFKSGLIVERNKDDRNRLDVLAPPDLVNQFRVFAMQTRFIL</sequence>
<feature type="domain" description="Tail sheath protein C-terminal" evidence="3">
    <location>
        <begin position="377"/>
        <end position="489"/>
    </location>
</feature>
<dbReference type="Proteomes" id="UP000069241">
    <property type="component" value="Chromosome"/>
</dbReference>
<protein>
    <submittedName>
        <fullName evidence="4">Phage tail protein</fullName>
    </submittedName>
</protein>
<name>A0A0X8JK22_9BACT</name>
<accession>A0A0X8JK22</accession>
<proteinExistence type="inferred from homology"/>
<dbReference type="STRING" id="44742.AXF13_06665"/>
<dbReference type="EMBL" id="CP014229">
    <property type="protein sequence ID" value="AMD89818.1"/>
    <property type="molecule type" value="Genomic_DNA"/>
</dbReference>
<gene>
    <name evidence="4" type="ORF">AXF13_06665</name>
</gene>
<dbReference type="InterPro" id="IPR035089">
    <property type="entry name" value="Phage_sheath_subtilisin"/>
</dbReference>
<feature type="domain" description="Tail sheath protein subtilisin-like" evidence="2">
    <location>
        <begin position="208"/>
        <end position="368"/>
    </location>
</feature>
<comment type="similarity">
    <text evidence="1">Belongs to the myoviridae tail sheath protein family.</text>
</comment>
<evidence type="ECO:0000313" key="5">
    <source>
        <dbReference type="Proteomes" id="UP000069241"/>
    </source>
</evidence>
<keyword evidence="5" id="KW-1185">Reference proteome</keyword>
<evidence type="ECO:0000313" key="4">
    <source>
        <dbReference type="EMBL" id="AMD89818.1"/>
    </source>
</evidence>
<dbReference type="Pfam" id="PF17482">
    <property type="entry name" value="Phage_sheath_1C"/>
    <property type="match status" value="1"/>
</dbReference>
<organism evidence="4 5">
    <name type="scientific">Desulfovibrio fairfieldensis</name>
    <dbReference type="NCBI Taxonomy" id="44742"/>
    <lineage>
        <taxon>Bacteria</taxon>
        <taxon>Pseudomonadati</taxon>
        <taxon>Thermodesulfobacteriota</taxon>
        <taxon>Desulfovibrionia</taxon>
        <taxon>Desulfovibrionales</taxon>
        <taxon>Desulfovibrionaceae</taxon>
        <taxon>Desulfovibrio</taxon>
    </lineage>
</organism>
<reference evidence="5" key="1">
    <citation type="submission" date="2016-02" db="EMBL/GenBank/DDBJ databases">
        <authorList>
            <person name="Holder M.E."/>
            <person name="Ajami N.J."/>
            <person name="Petrosino J.F."/>
        </authorList>
    </citation>
    <scope>NUCLEOTIDE SEQUENCE [LARGE SCALE GENOMIC DNA]</scope>
    <source>
        <strain evidence="5">CCUG 45958</strain>
    </source>
</reference>
<dbReference type="RefSeq" id="WP_062252132.1">
    <property type="nucleotide sequence ID" value="NZ_CP014229.1"/>
</dbReference>
<dbReference type="AlphaFoldDB" id="A0A0X8JK22"/>
<dbReference type="KEGG" id="dfi:AXF13_06665"/>
<dbReference type="Pfam" id="PF04984">
    <property type="entry name" value="Phage_sheath_1"/>
    <property type="match status" value="1"/>
</dbReference>
<evidence type="ECO:0000256" key="1">
    <source>
        <dbReference type="ARBA" id="ARBA00008005"/>
    </source>
</evidence>
<evidence type="ECO:0000259" key="3">
    <source>
        <dbReference type="Pfam" id="PF17482"/>
    </source>
</evidence>